<name>A0ACC6PG73_9BACL</name>
<evidence type="ECO:0000313" key="2">
    <source>
        <dbReference type="Proteomes" id="UP001380953"/>
    </source>
</evidence>
<dbReference type="EC" id="3.5.2.9" evidence="1"/>
<sequence>MDGKEQAGTVKPIGDSLAEKPHAVHLPLIEPLGETAIRAVFGTDISPETNSKVRKLTDYLERQPLPGMIEAVPSFAVVTIFYDPLKAAQQWPGVGHGTVMQSMAELLRSLLLTDIVEKESTSRVIEIPVLYGEEYGSDLNFVARHAGMSEEEVIAIHAAREYPVYMIGFAPGFPYLGGMDPRIAAPRLETPRLSVPAGTVGIAGAQTGVYPLATPGGWRMIGRTPTALFRPERIPPSLLRAGDRVRFRSILREEYDHLANSMADEAKGFLTAREKGFSIERKKGRKEHERTSDGVGRGDNEDYRERDTSILSVTVLKPGLLTTLQDLGRPGYQQYGVTAGGAMDAYALRAANLMAGNAEGEAALEITLAGPALRFERETLIALTGADLAPSVGGVPLPMWRPVRIRAGAVLEFGPPRAGCRAYLALSGGFAAPAALGSRGTDLRAGLGGLEGRALRAGDVLHARTSASTARTAERAFGPLRGIAPGADFAAAAWHAAHGYVAGRPDWGDLHRSGSTQPEGPPTASRSSVAASAAADSVAVRFTRGSHFALFDAPSREALLTAAFRVTPQSDRMGCRLSGPALRLEQPQELISEAVAPGTVQVPADGNPIVLTADRQTTGGYPRIAQIISADLRQIAQLRPGQALSFAEVSLREAERRYIEQERELARLRIALRLGRNG</sequence>
<keyword evidence="1" id="KW-0378">Hydrolase</keyword>
<reference evidence="1" key="1">
    <citation type="submission" date="2024-03" db="EMBL/GenBank/DDBJ databases">
        <title>Whole genome sequecning of epiphytes from Marcgravia umbellata leaves.</title>
        <authorList>
            <person name="Kumar G."/>
            <person name="Savka M.A."/>
        </authorList>
    </citation>
    <scope>NUCLEOTIDE SEQUENCE</scope>
    <source>
        <strain evidence="1">RIT_BL5</strain>
    </source>
</reference>
<evidence type="ECO:0000313" key="1">
    <source>
        <dbReference type="EMBL" id="MEJ8305912.1"/>
    </source>
</evidence>
<keyword evidence="2" id="KW-1185">Reference proteome</keyword>
<comment type="caution">
    <text evidence="1">The sequence shown here is derived from an EMBL/GenBank/DDBJ whole genome shotgun (WGS) entry which is preliminary data.</text>
</comment>
<protein>
    <submittedName>
        <fullName evidence="1">5-oxoprolinase subunit PxpB</fullName>
        <ecNumber evidence="1">3.5.2.9</ecNumber>
    </submittedName>
</protein>
<organism evidence="1 2">
    <name type="scientific">Saccharibacillus sacchari</name>
    <dbReference type="NCBI Taxonomy" id="456493"/>
    <lineage>
        <taxon>Bacteria</taxon>
        <taxon>Bacillati</taxon>
        <taxon>Bacillota</taxon>
        <taxon>Bacilli</taxon>
        <taxon>Bacillales</taxon>
        <taxon>Paenibacillaceae</taxon>
        <taxon>Saccharibacillus</taxon>
    </lineage>
</organism>
<dbReference type="Proteomes" id="UP001380953">
    <property type="component" value="Unassembled WGS sequence"/>
</dbReference>
<gene>
    <name evidence="1" type="primary">pxpB</name>
    <name evidence="1" type="ORF">WKI47_18530</name>
</gene>
<proteinExistence type="predicted"/>
<accession>A0ACC6PG73</accession>
<dbReference type="EMBL" id="JBBKAR010000046">
    <property type="protein sequence ID" value="MEJ8305912.1"/>
    <property type="molecule type" value="Genomic_DNA"/>
</dbReference>